<dbReference type="KEGG" id="bma:BMA1766"/>
<gene>
    <name evidence="3" type="ordered locus">BMA1766</name>
</gene>
<dbReference type="PATRIC" id="fig|243160.12.peg.1808"/>
<dbReference type="InterPro" id="IPR001633">
    <property type="entry name" value="EAL_dom"/>
</dbReference>
<dbReference type="SUPFAM" id="SSF141868">
    <property type="entry name" value="EAL domain-like"/>
    <property type="match status" value="1"/>
</dbReference>
<dbReference type="Gene3D" id="3.20.20.450">
    <property type="entry name" value="EAL domain"/>
    <property type="match status" value="1"/>
</dbReference>
<dbReference type="EMBL" id="CP000010">
    <property type="protein sequence ID" value="AAU48210.1"/>
    <property type="molecule type" value="Genomic_DNA"/>
</dbReference>
<feature type="region of interest" description="Disordered" evidence="1">
    <location>
        <begin position="252"/>
        <end position="327"/>
    </location>
</feature>
<dbReference type="HOGENOM" id="CLU_575798_0_0_4"/>
<dbReference type="AlphaFoldDB" id="A0A0H2WGA7"/>
<dbReference type="InterPro" id="IPR035919">
    <property type="entry name" value="EAL_sf"/>
</dbReference>
<evidence type="ECO:0000256" key="1">
    <source>
        <dbReference type="SAM" id="MobiDB-lite"/>
    </source>
</evidence>
<dbReference type="PANTHER" id="PTHR33121:SF76">
    <property type="entry name" value="SIGNALING PROTEIN"/>
    <property type="match status" value="1"/>
</dbReference>
<dbReference type="eggNOG" id="COG2200">
    <property type="taxonomic scope" value="Bacteria"/>
</dbReference>
<feature type="region of interest" description="Disordered" evidence="1">
    <location>
        <begin position="360"/>
        <end position="384"/>
    </location>
</feature>
<feature type="region of interest" description="Disordered" evidence="1">
    <location>
        <begin position="407"/>
        <end position="429"/>
    </location>
</feature>
<dbReference type="SMART" id="SM00052">
    <property type="entry name" value="EAL"/>
    <property type="match status" value="1"/>
</dbReference>
<organism evidence="3 4">
    <name type="scientific">Burkholderia mallei (strain ATCC 23344)</name>
    <dbReference type="NCBI Taxonomy" id="243160"/>
    <lineage>
        <taxon>Bacteria</taxon>
        <taxon>Pseudomonadati</taxon>
        <taxon>Pseudomonadota</taxon>
        <taxon>Betaproteobacteria</taxon>
        <taxon>Burkholderiales</taxon>
        <taxon>Burkholderiaceae</taxon>
        <taxon>Burkholderia</taxon>
        <taxon>pseudomallei group</taxon>
    </lineage>
</organism>
<dbReference type="Pfam" id="PF00563">
    <property type="entry name" value="EAL"/>
    <property type="match status" value="1"/>
</dbReference>
<reference evidence="3 4" key="1">
    <citation type="journal article" date="2004" name="Proc. Natl. Acad. Sci. U.S.A.">
        <title>Structural flexibility in the Burkholderia mallei genome.</title>
        <authorList>
            <person name="Nierman W.C."/>
            <person name="DeShazer D."/>
            <person name="Kim H.S."/>
            <person name="Tettelin H."/>
            <person name="Nelson K.E."/>
            <person name="Feldblyum T."/>
            <person name="Ulrich R.L."/>
            <person name="Ronning C.M."/>
            <person name="Brinkac L.M."/>
            <person name="Daugherty S.C."/>
            <person name="Davidsen T.D."/>
            <person name="Deboy R.T."/>
            <person name="Dimitrov G."/>
            <person name="Dodson R.J."/>
            <person name="Durkin A.S."/>
            <person name="Gwinn M.L."/>
            <person name="Haft D.H."/>
            <person name="Khouri H."/>
            <person name="Kolonay J.F."/>
            <person name="Madupu R."/>
            <person name="Mohammoud Y."/>
            <person name="Nelson W.C."/>
            <person name="Radune D."/>
            <person name="Romero C.M."/>
            <person name="Sarria S."/>
            <person name="Selengut J."/>
            <person name="Shamblin C."/>
            <person name="Sullivan S.A."/>
            <person name="White O."/>
            <person name="Yu Y."/>
            <person name="Zafar N."/>
            <person name="Zhou L."/>
            <person name="Fraser C.M."/>
        </authorList>
    </citation>
    <scope>NUCLEOTIDE SEQUENCE [LARGE SCALE GENOMIC DNA]</scope>
    <source>
        <strain evidence="3 4">ATCC 23344</strain>
    </source>
</reference>
<dbReference type="InterPro" id="IPR050706">
    <property type="entry name" value="Cyclic-di-GMP_PDE-like"/>
</dbReference>
<dbReference type="GO" id="GO:0071111">
    <property type="term" value="F:cyclic-guanylate-specific phosphodiesterase activity"/>
    <property type="evidence" value="ECO:0007669"/>
    <property type="project" value="InterPro"/>
</dbReference>
<dbReference type="CDD" id="cd01948">
    <property type="entry name" value="EAL"/>
    <property type="match status" value="1"/>
</dbReference>
<keyword evidence="4" id="KW-1185">Reference proteome</keyword>
<feature type="domain" description="EAL" evidence="2">
    <location>
        <begin position="1"/>
        <end position="243"/>
    </location>
</feature>
<evidence type="ECO:0000313" key="4">
    <source>
        <dbReference type="Proteomes" id="UP000006693"/>
    </source>
</evidence>
<feature type="compositionally biased region" description="Basic residues" evidence="1">
    <location>
        <begin position="258"/>
        <end position="267"/>
    </location>
</feature>
<accession>A0A0H2WGA7</accession>
<proteinExistence type="predicted"/>
<dbReference type="PROSITE" id="PS50883">
    <property type="entry name" value="EAL"/>
    <property type="match status" value="1"/>
</dbReference>
<feature type="compositionally biased region" description="Basic and acidic residues" evidence="1">
    <location>
        <begin position="268"/>
        <end position="327"/>
    </location>
</feature>
<dbReference type="Proteomes" id="UP000006693">
    <property type="component" value="Chromosome 1"/>
</dbReference>
<dbReference type="PANTHER" id="PTHR33121">
    <property type="entry name" value="CYCLIC DI-GMP PHOSPHODIESTERASE PDEF"/>
    <property type="match status" value="1"/>
</dbReference>
<protein>
    <submittedName>
        <fullName evidence="3">EAL domain protein</fullName>
    </submittedName>
</protein>
<evidence type="ECO:0000259" key="2">
    <source>
        <dbReference type="PROSITE" id="PS50883"/>
    </source>
</evidence>
<sequence>MRYHDVTLASAFQPVISITHKRVVGYEALARATDANGAPISPDTLFARAQARGETILLDRLTRCLHVANFAAQDTGACWLFLNVLPQMFDAGIAPGAFIEALCAHFALPPTRVVLEVIEQPSRNEVALARTIDMIQHGDFLIAVDDFGTGFSNFDRIWQIKPDIVKLDRSILERSLAASDAHRIIHHLVTMLHHAGTMVLAEGVENEDALQILMDADVDFVQGFCFGRPAPSLEHARRAGAHRGRVAALRRAHEGTVRRRRASRLRHDRADHAHGRRRLCADPKPARRRAAAADEPDRAARVRGGSERRASGAIGHDRDAGRAERDGAAARAAAARAALQLVAARVLPARDRGARTRRADGPALFADGRPRLLHGRRRDPPRDDAEGVLRRLRLFVVRGRTLARRQARRKPRALAGAPTSGCAAGVPSSWPDGDMRRDAGRFFASARLNLRACTLLRFYASTSLRLYVSTSLRF</sequence>
<name>A0A0H2WGA7_BURMA</name>
<evidence type="ECO:0000313" key="3">
    <source>
        <dbReference type="EMBL" id="AAU48210.1"/>
    </source>
</evidence>